<sequence length="325" mass="36827">MPTRVALASSPEAGPSRKARPARGSPEVEGGLEEEEGWTIETFENQPVTKSTTNIAVVKRILADTPEGVLLQPSAVIAQLKQVKSRIEEGVEQLKEAAYAIEDAKQDDPSIQEVEAALFRAYDQQYMIELKIELLKRIVERLQADEELTNIENDYEKEVQVREKEYIKKSPWAKYKDVEDYQNFRSGLWEINHANSACPPISTFLEKGENDESDDEEIDFGGATQNYRCPLTLRLFEDAVTSTKCGHNFSRAAIISTIENNKKNRRPSKCPVSGCSKMLEKTDLKPNPGLQKRADEFQRRQLLRAEENEDGNETLMIGDEEEDED</sequence>
<feature type="compositionally biased region" description="Acidic residues" evidence="11">
    <location>
        <begin position="307"/>
        <end position="325"/>
    </location>
</feature>
<keyword evidence="14" id="KW-1185">Reference proteome</keyword>
<reference evidence="13 14" key="1">
    <citation type="submission" date="2013-07" db="EMBL/GenBank/DDBJ databases">
        <title>The Genome Sequence of Cryptococcus heveanensis BCC8398.</title>
        <authorList>
            <consortium name="The Broad Institute Genome Sequencing Platform"/>
            <person name="Cuomo C."/>
            <person name="Litvintseva A."/>
            <person name="Chen Y."/>
            <person name="Heitman J."/>
            <person name="Sun S."/>
            <person name="Springer D."/>
            <person name="Dromer F."/>
            <person name="Young S.K."/>
            <person name="Zeng Q."/>
            <person name="Gargeya S."/>
            <person name="Fitzgerald M."/>
            <person name="Abouelleil A."/>
            <person name="Alvarado L."/>
            <person name="Berlin A.M."/>
            <person name="Chapman S.B."/>
            <person name="Dewar J."/>
            <person name="Goldberg J."/>
            <person name="Griggs A."/>
            <person name="Gujja S."/>
            <person name="Hansen M."/>
            <person name="Howarth C."/>
            <person name="Imamovic A."/>
            <person name="Larimer J."/>
            <person name="McCowan C."/>
            <person name="Murphy C."/>
            <person name="Pearson M."/>
            <person name="Priest M."/>
            <person name="Roberts A."/>
            <person name="Saif S."/>
            <person name="Shea T."/>
            <person name="Sykes S."/>
            <person name="Wortman J."/>
            <person name="Nusbaum C."/>
            <person name="Birren B."/>
        </authorList>
    </citation>
    <scope>NUCLEOTIDE SEQUENCE [LARGE SCALE GENOMIC DNA]</scope>
    <source>
        <strain evidence="13 14">BCC8398</strain>
    </source>
</reference>
<reference evidence="14" key="2">
    <citation type="submission" date="2013-12" db="EMBL/GenBank/DDBJ databases">
        <title>Evolution of pathogenesis and genome organization in the Tremellales.</title>
        <authorList>
            <person name="Cuomo C."/>
            <person name="Litvintseva A."/>
            <person name="Heitman J."/>
            <person name="Chen Y."/>
            <person name="Sun S."/>
            <person name="Springer D."/>
            <person name="Dromer F."/>
            <person name="Young S."/>
            <person name="Zeng Q."/>
            <person name="Chapman S."/>
            <person name="Gujja S."/>
            <person name="Saif S."/>
            <person name="Birren B."/>
        </authorList>
    </citation>
    <scope>NUCLEOTIDE SEQUENCE [LARGE SCALE GENOMIC DNA]</scope>
    <source>
        <strain evidence="14">BCC8398</strain>
    </source>
</reference>
<feature type="domain" description="SP-RING-type" evidence="12">
    <location>
        <begin position="214"/>
        <end position="299"/>
    </location>
</feature>
<gene>
    <name evidence="13" type="ORF">I316_07404</name>
</gene>
<proteinExistence type="inferred from homology"/>
<dbReference type="GO" id="GO:0000724">
    <property type="term" value="P:double-strand break repair via homologous recombination"/>
    <property type="evidence" value="ECO:0007669"/>
    <property type="project" value="InterPro"/>
</dbReference>
<name>A0A1B9GJ11_9TREE</name>
<dbReference type="PANTHER" id="PTHR21330">
    <property type="entry name" value="E3 SUMO-PROTEIN LIGASE NSE2"/>
    <property type="match status" value="1"/>
</dbReference>
<feature type="region of interest" description="Disordered" evidence="11">
    <location>
        <begin position="1"/>
        <end position="36"/>
    </location>
</feature>
<evidence type="ECO:0000256" key="6">
    <source>
        <dbReference type="ARBA" id="ARBA00022771"/>
    </source>
</evidence>
<dbReference type="CDD" id="cd16651">
    <property type="entry name" value="SPL-RING_NSE2"/>
    <property type="match status" value="1"/>
</dbReference>
<dbReference type="STRING" id="1296120.A0A1B9GJ11"/>
<dbReference type="InterPro" id="IPR004181">
    <property type="entry name" value="Znf_MIZ"/>
</dbReference>
<dbReference type="GO" id="GO:0008270">
    <property type="term" value="F:zinc ion binding"/>
    <property type="evidence" value="ECO:0007669"/>
    <property type="project" value="UniProtKB-KW"/>
</dbReference>
<dbReference type="GO" id="GO:0030915">
    <property type="term" value="C:Smc5-Smc6 complex"/>
    <property type="evidence" value="ECO:0007669"/>
    <property type="project" value="InterPro"/>
</dbReference>
<keyword evidence="5" id="KW-0479">Metal-binding</keyword>
<keyword evidence="9" id="KW-0539">Nucleus</keyword>
<keyword evidence="7" id="KW-0833">Ubl conjugation pathway</keyword>
<comment type="pathway">
    <text evidence="2">Protein modification; protein sumoylation.</text>
</comment>
<keyword evidence="4" id="KW-0808">Transferase</keyword>
<dbReference type="InterPro" id="IPR026846">
    <property type="entry name" value="Nse2(Mms21)"/>
</dbReference>
<evidence type="ECO:0000256" key="11">
    <source>
        <dbReference type="SAM" id="MobiDB-lite"/>
    </source>
</evidence>
<feature type="region of interest" description="Disordered" evidence="11">
    <location>
        <begin position="302"/>
        <end position="325"/>
    </location>
</feature>
<evidence type="ECO:0000256" key="5">
    <source>
        <dbReference type="ARBA" id="ARBA00022723"/>
    </source>
</evidence>
<comment type="similarity">
    <text evidence="3">Belongs to the NSE2 family.</text>
</comment>
<dbReference type="AlphaFoldDB" id="A0A1B9GJ11"/>
<dbReference type="PROSITE" id="PS51044">
    <property type="entry name" value="ZF_SP_RING"/>
    <property type="match status" value="1"/>
</dbReference>
<evidence type="ECO:0000256" key="10">
    <source>
        <dbReference type="PROSITE-ProRule" id="PRU00452"/>
    </source>
</evidence>
<dbReference type="Gene3D" id="3.30.40.10">
    <property type="entry name" value="Zinc/RING finger domain, C3HC4 (zinc finger)"/>
    <property type="match status" value="1"/>
</dbReference>
<evidence type="ECO:0000256" key="1">
    <source>
        <dbReference type="ARBA" id="ARBA00004123"/>
    </source>
</evidence>
<dbReference type="SMART" id="SM00504">
    <property type="entry name" value="Ubox"/>
    <property type="match status" value="1"/>
</dbReference>
<dbReference type="EMBL" id="KV700139">
    <property type="protein sequence ID" value="OCF30997.1"/>
    <property type="molecule type" value="Genomic_DNA"/>
</dbReference>
<evidence type="ECO:0000256" key="7">
    <source>
        <dbReference type="ARBA" id="ARBA00022786"/>
    </source>
</evidence>
<dbReference type="GO" id="GO:0004842">
    <property type="term" value="F:ubiquitin-protein transferase activity"/>
    <property type="evidence" value="ECO:0007669"/>
    <property type="project" value="InterPro"/>
</dbReference>
<dbReference type="InterPro" id="IPR003613">
    <property type="entry name" value="Ubox_domain"/>
</dbReference>
<dbReference type="Proteomes" id="UP000092666">
    <property type="component" value="Unassembled WGS sequence"/>
</dbReference>
<dbReference type="GO" id="GO:0005634">
    <property type="term" value="C:nucleus"/>
    <property type="evidence" value="ECO:0007669"/>
    <property type="project" value="UniProtKB-SubCell"/>
</dbReference>
<dbReference type="PANTHER" id="PTHR21330:SF1">
    <property type="entry name" value="E3 SUMO-PROTEIN LIGASE NSE2"/>
    <property type="match status" value="1"/>
</dbReference>
<dbReference type="SUPFAM" id="SSF57850">
    <property type="entry name" value="RING/U-box"/>
    <property type="match status" value="1"/>
</dbReference>
<evidence type="ECO:0000256" key="8">
    <source>
        <dbReference type="ARBA" id="ARBA00022833"/>
    </source>
</evidence>
<evidence type="ECO:0000313" key="14">
    <source>
        <dbReference type="Proteomes" id="UP000092666"/>
    </source>
</evidence>
<dbReference type="Pfam" id="PF11789">
    <property type="entry name" value="zf-Nse"/>
    <property type="match status" value="1"/>
</dbReference>
<evidence type="ECO:0000256" key="9">
    <source>
        <dbReference type="ARBA" id="ARBA00023242"/>
    </source>
</evidence>
<dbReference type="OrthoDB" id="26899at2759"/>
<dbReference type="GO" id="GO:0061665">
    <property type="term" value="F:SUMO ligase activity"/>
    <property type="evidence" value="ECO:0007669"/>
    <property type="project" value="TreeGrafter"/>
</dbReference>
<dbReference type="UniPathway" id="UPA00886"/>
<evidence type="ECO:0000256" key="3">
    <source>
        <dbReference type="ARBA" id="ARBA00008212"/>
    </source>
</evidence>
<dbReference type="InterPro" id="IPR013083">
    <property type="entry name" value="Znf_RING/FYVE/PHD"/>
</dbReference>
<keyword evidence="8" id="KW-0862">Zinc</keyword>
<keyword evidence="6 10" id="KW-0863">Zinc-finger</keyword>
<evidence type="ECO:0000313" key="13">
    <source>
        <dbReference type="EMBL" id="OCF30997.1"/>
    </source>
</evidence>
<dbReference type="GO" id="GO:0016925">
    <property type="term" value="P:protein sumoylation"/>
    <property type="evidence" value="ECO:0007669"/>
    <property type="project" value="UniProtKB-UniPathway"/>
</dbReference>
<evidence type="ECO:0000256" key="2">
    <source>
        <dbReference type="ARBA" id="ARBA00004718"/>
    </source>
</evidence>
<comment type="subcellular location">
    <subcellularLocation>
        <location evidence="1">Nucleus</location>
    </subcellularLocation>
</comment>
<dbReference type="GO" id="GO:0016567">
    <property type="term" value="P:protein ubiquitination"/>
    <property type="evidence" value="ECO:0007669"/>
    <property type="project" value="InterPro"/>
</dbReference>
<evidence type="ECO:0000256" key="4">
    <source>
        <dbReference type="ARBA" id="ARBA00022679"/>
    </source>
</evidence>
<evidence type="ECO:0000259" key="12">
    <source>
        <dbReference type="PROSITE" id="PS51044"/>
    </source>
</evidence>
<organism evidence="13 14">
    <name type="scientific">Kwoniella heveanensis BCC8398</name>
    <dbReference type="NCBI Taxonomy" id="1296120"/>
    <lineage>
        <taxon>Eukaryota</taxon>
        <taxon>Fungi</taxon>
        <taxon>Dikarya</taxon>
        <taxon>Basidiomycota</taxon>
        <taxon>Agaricomycotina</taxon>
        <taxon>Tremellomycetes</taxon>
        <taxon>Tremellales</taxon>
        <taxon>Cryptococcaceae</taxon>
        <taxon>Kwoniella</taxon>
    </lineage>
</organism>
<protein>
    <recommendedName>
        <fullName evidence="12">SP-RING-type domain-containing protein</fullName>
    </recommendedName>
</protein>
<accession>A0A1B9GJ11</accession>